<evidence type="ECO:0000313" key="1">
    <source>
        <dbReference type="EMBL" id="KAK8881015.1"/>
    </source>
</evidence>
<protein>
    <submittedName>
        <fullName evidence="1">Uncharacterized protein</fullName>
    </submittedName>
</protein>
<comment type="caution">
    <text evidence="1">The sequence shown here is derived from an EMBL/GenBank/DDBJ whole genome shotgun (WGS) entry which is preliminary data.</text>
</comment>
<name>A0ABR2JT05_9EUKA</name>
<gene>
    <name evidence="1" type="ORF">M9Y10_003725</name>
</gene>
<reference evidence="1 2" key="1">
    <citation type="submission" date="2024-04" db="EMBL/GenBank/DDBJ databases">
        <title>Tritrichomonas musculus Genome.</title>
        <authorList>
            <person name="Alves-Ferreira E."/>
            <person name="Grigg M."/>
            <person name="Lorenzi H."/>
            <person name="Galac M."/>
        </authorList>
    </citation>
    <scope>NUCLEOTIDE SEQUENCE [LARGE SCALE GENOMIC DNA]</scope>
    <source>
        <strain evidence="1 2">EAF2021</strain>
    </source>
</reference>
<dbReference type="Proteomes" id="UP001470230">
    <property type="component" value="Unassembled WGS sequence"/>
</dbReference>
<evidence type="ECO:0000313" key="2">
    <source>
        <dbReference type="Proteomes" id="UP001470230"/>
    </source>
</evidence>
<accession>A0ABR2JT05</accession>
<proteinExistence type="predicted"/>
<keyword evidence="2" id="KW-1185">Reference proteome</keyword>
<dbReference type="EMBL" id="JAPFFF010000010">
    <property type="protein sequence ID" value="KAK8881015.1"/>
    <property type="molecule type" value="Genomic_DNA"/>
</dbReference>
<sequence length="72" mass="8148">MINRVLAIVSPKLEEELILKNARNCKIESDPSFKMCGCVVDATVQKINRPSLDWQTAAKYYSGKHSIYCLKS</sequence>
<organism evidence="1 2">
    <name type="scientific">Tritrichomonas musculus</name>
    <dbReference type="NCBI Taxonomy" id="1915356"/>
    <lineage>
        <taxon>Eukaryota</taxon>
        <taxon>Metamonada</taxon>
        <taxon>Parabasalia</taxon>
        <taxon>Tritrichomonadida</taxon>
        <taxon>Tritrichomonadidae</taxon>
        <taxon>Tritrichomonas</taxon>
    </lineage>
</organism>